<dbReference type="GO" id="GO:0006829">
    <property type="term" value="P:zinc ion transport"/>
    <property type="evidence" value="ECO:0007669"/>
    <property type="project" value="UniProtKB-KW"/>
</dbReference>
<dbReference type="InterPro" id="IPR050492">
    <property type="entry name" value="Bact_metal-bind_prot9"/>
</dbReference>
<evidence type="ECO:0000256" key="1">
    <source>
        <dbReference type="ARBA" id="ARBA00011028"/>
    </source>
</evidence>
<keyword evidence="9" id="KW-1185">Reference proteome</keyword>
<reference evidence="8 9" key="1">
    <citation type="submission" date="2019-12" db="EMBL/GenBank/DDBJ databases">
        <title>Snethiella sp. nov. sp. isolated from sea sand.</title>
        <authorList>
            <person name="Kim J."/>
            <person name="Jeong S.E."/>
            <person name="Jung H.S."/>
            <person name="Jeon C.O."/>
        </authorList>
    </citation>
    <scope>NUCLEOTIDE SEQUENCE [LARGE SCALE GENOMIC DNA]</scope>
    <source>
        <strain evidence="8 9">DP05</strain>
    </source>
</reference>
<protein>
    <recommendedName>
        <fullName evidence="2">High-affinity zinc uptake system protein ZnuA</fullName>
    </recommendedName>
</protein>
<evidence type="ECO:0000313" key="9">
    <source>
        <dbReference type="Proteomes" id="UP000476030"/>
    </source>
</evidence>
<evidence type="ECO:0000256" key="6">
    <source>
        <dbReference type="SAM" id="MobiDB-lite"/>
    </source>
</evidence>
<keyword evidence="5" id="KW-0864">Zinc transport</keyword>
<dbReference type="Proteomes" id="UP000476030">
    <property type="component" value="Unassembled WGS sequence"/>
</dbReference>
<feature type="region of interest" description="Disordered" evidence="6">
    <location>
        <begin position="122"/>
        <end position="141"/>
    </location>
</feature>
<dbReference type="PANTHER" id="PTHR42953">
    <property type="entry name" value="HIGH-AFFINITY ZINC UPTAKE SYSTEM PROTEIN ZNUA-RELATED"/>
    <property type="match status" value="1"/>
</dbReference>
<comment type="caution">
    <text evidence="8">The sequence shown here is derived from an EMBL/GenBank/DDBJ whole genome shotgun (WGS) entry which is preliminary data.</text>
</comment>
<evidence type="ECO:0000256" key="7">
    <source>
        <dbReference type="SAM" id="SignalP"/>
    </source>
</evidence>
<organism evidence="8 9">
    <name type="scientific">Sneathiella litorea</name>
    <dbReference type="NCBI Taxonomy" id="2606216"/>
    <lineage>
        <taxon>Bacteria</taxon>
        <taxon>Pseudomonadati</taxon>
        <taxon>Pseudomonadota</taxon>
        <taxon>Alphaproteobacteria</taxon>
        <taxon>Sneathiellales</taxon>
        <taxon>Sneathiellaceae</taxon>
        <taxon>Sneathiella</taxon>
    </lineage>
</organism>
<accession>A0A6L8W419</accession>
<keyword evidence="5" id="KW-0406">Ion transport</keyword>
<keyword evidence="3" id="KW-0813">Transport</keyword>
<dbReference type="Gene3D" id="3.40.50.1980">
    <property type="entry name" value="Nitrogenase molybdenum iron protein domain"/>
    <property type="match status" value="2"/>
</dbReference>
<gene>
    <name evidence="8" type="ORF">GQE98_04270</name>
</gene>
<dbReference type="EMBL" id="WTUW01000001">
    <property type="protein sequence ID" value="MZR29846.1"/>
    <property type="molecule type" value="Genomic_DNA"/>
</dbReference>
<dbReference type="Pfam" id="PF01297">
    <property type="entry name" value="ZnuA"/>
    <property type="match status" value="1"/>
</dbReference>
<proteinExistence type="inferred from homology"/>
<sequence length="317" mass="34947">MTRFLLRLVILFLIPTSAFASDSDAVVVTIKPLHSLVQGVMGETGDATLLITGIASPHGLSLKPSQVSRLQDAKVVFYIDDAFESFLKTALASLPEKVRKVSLSHAEGVELLERREGGTWEEDIHGHEHGHSHAHDDNDDHGTEADNLHLWLDPKNAIHITRSVAAELGRLYPENQEIYNKNAKKQISRINALDAELRVRLASLAGRPYIVLHDAFPYFERHYNVLAVGSLTLEPDAPASAKRLKDIRAKIQESGATCIFKEPQFDDRLLQTAAEGMPVRLGILDPIGAELEPGADLYFDLMEALATGLRDCLTAHS</sequence>
<keyword evidence="5" id="KW-0862">Zinc</keyword>
<evidence type="ECO:0000313" key="8">
    <source>
        <dbReference type="EMBL" id="MZR29846.1"/>
    </source>
</evidence>
<evidence type="ECO:0000256" key="5">
    <source>
        <dbReference type="ARBA" id="ARBA00022906"/>
    </source>
</evidence>
<feature type="signal peptide" evidence="7">
    <location>
        <begin position="1"/>
        <end position="20"/>
    </location>
</feature>
<dbReference type="AlphaFoldDB" id="A0A6L8W419"/>
<evidence type="ECO:0000256" key="2">
    <source>
        <dbReference type="ARBA" id="ARBA00015915"/>
    </source>
</evidence>
<evidence type="ECO:0000256" key="4">
    <source>
        <dbReference type="ARBA" id="ARBA00022729"/>
    </source>
</evidence>
<dbReference type="GO" id="GO:0046872">
    <property type="term" value="F:metal ion binding"/>
    <property type="evidence" value="ECO:0007669"/>
    <property type="project" value="InterPro"/>
</dbReference>
<dbReference type="SUPFAM" id="SSF53807">
    <property type="entry name" value="Helical backbone' metal receptor"/>
    <property type="match status" value="1"/>
</dbReference>
<dbReference type="PANTHER" id="PTHR42953:SF3">
    <property type="entry name" value="HIGH-AFFINITY ZINC UPTAKE SYSTEM PROTEIN ZNUA"/>
    <property type="match status" value="1"/>
</dbReference>
<dbReference type="InterPro" id="IPR006127">
    <property type="entry name" value="ZnuA-like"/>
</dbReference>
<evidence type="ECO:0000256" key="3">
    <source>
        <dbReference type="ARBA" id="ARBA00022448"/>
    </source>
</evidence>
<name>A0A6L8W419_9PROT</name>
<comment type="similarity">
    <text evidence="1">Belongs to the bacterial solute-binding protein 9 family.</text>
</comment>
<feature type="chain" id="PRO_5026990988" description="High-affinity zinc uptake system protein ZnuA" evidence="7">
    <location>
        <begin position="21"/>
        <end position="317"/>
    </location>
</feature>
<dbReference type="RefSeq" id="WP_161314393.1">
    <property type="nucleotide sequence ID" value="NZ_WTUW01000001.1"/>
</dbReference>
<keyword evidence="4 7" id="KW-0732">Signal</keyword>